<dbReference type="KEGG" id="ril:CRIB_484"/>
<protein>
    <submittedName>
        <fullName evidence="1">Uncharacterized protein</fullName>
    </submittedName>
</protein>
<dbReference type="AlphaFoldDB" id="A0A1V1HZD1"/>
<accession>A0A1V1HZD1</accession>
<dbReference type="EMBL" id="LN555523">
    <property type="protein sequence ID" value="CED93239.1"/>
    <property type="molecule type" value="Genomic_DNA"/>
</dbReference>
<keyword evidence="2" id="KW-1185">Reference proteome</keyword>
<evidence type="ECO:0000313" key="2">
    <source>
        <dbReference type="Proteomes" id="UP000245622"/>
    </source>
</evidence>
<gene>
    <name evidence="1" type="ORF">CRIB_484</name>
</gene>
<dbReference type="Proteomes" id="UP000245622">
    <property type="component" value="Chromosome 1"/>
</dbReference>
<sequence>MKSKKSGVSMGGTIEYTRTKKKQQFINKIDRVKKKNAKVCVNCVDNREGYCDRFKGWCGRVNYHCNGETISYQEKLQQDKIKYELKKKKEKEKRRCNKTCNK</sequence>
<name>A0A1V1HZD1_9FIRM</name>
<dbReference type="GeneID" id="82204671"/>
<dbReference type="RefSeq" id="WP_180702976.1">
    <property type="nucleotide sequence ID" value="NZ_CAONDH010000002.1"/>
</dbReference>
<proteinExistence type="predicted"/>
<evidence type="ECO:0000313" key="1">
    <source>
        <dbReference type="EMBL" id="CED93239.1"/>
    </source>
</evidence>
<reference evidence="1 2" key="1">
    <citation type="submission" date="2014-04" db="EMBL/GenBank/DDBJ databases">
        <authorList>
            <person name="Hornung B.V."/>
        </authorList>
    </citation>
    <scope>NUCLEOTIDE SEQUENCE [LARGE SCALE GENOMIC DNA]</scope>
    <source>
        <strain evidence="1 2">CRIB</strain>
    </source>
</reference>
<organism evidence="1 2">
    <name type="scientific">Romboutsia ilealis</name>
    <dbReference type="NCBI Taxonomy" id="1115758"/>
    <lineage>
        <taxon>Bacteria</taxon>
        <taxon>Bacillati</taxon>
        <taxon>Bacillota</taxon>
        <taxon>Clostridia</taxon>
        <taxon>Peptostreptococcales</taxon>
        <taxon>Peptostreptococcaceae</taxon>
        <taxon>Romboutsia</taxon>
    </lineage>
</organism>